<evidence type="ECO:0000256" key="1">
    <source>
        <dbReference type="SAM" id="SignalP"/>
    </source>
</evidence>
<comment type="caution">
    <text evidence="3">The sequence shown here is derived from an EMBL/GenBank/DDBJ whole genome shotgun (WGS) entry which is preliminary data.</text>
</comment>
<evidence type="ECO:0000313" key="4">
    <source>
        <dbReference type="Proteomes" id="UP000777002"/>
    </source>
</evidence>
<dbReference type="Proteomes" id="UP000777002">
    <property type="component" value="Unassembled WGS sequence"/>
</dbReference>
<dbReference type="InterPro" id="IPR006311">
    <property type="entry name" value="TAT_signal"/>
</dbReference>
<evidence type="ECO:0000313" key="3">
    <source>
        <dbReference type="EMBL" id="MBM6928781.1"/>
    </source>
</evidence>
<gene>
    <name evidence="3" type="ORF">H5985_05800</name>
</gene>
<dbReference type="Gene3D" id="3.40.50.11440">
    <property type="match status" value="1"/>
</dbReference>
<dbReference type="EMBL" id="JACJKX010000009">
    <property type="protein sequence ID" value="MBM6928781.1"/>
    <property type="molecule type" value="Genomic_DNA"/>
</dbReference>
<keyword evidence="4" id="KW-1185">Reference proteome</keyword>
<feature type="chain" id="PRO_5046109930" evidence="1">
    <location>
        <begin position="28"/>
        <end position="317"/>
    </location>
</feature>
<dbReference type="RefSeq" id="WP_205050370.1">
    <property type="nucleotide sequence ID" value="NZ_JACJKX010000009.1"/>
</dbReference>
<reference evidence="3 4" key="1">
    <citation type="journal article" date="2021" name="Sci. Rep.">
        <title>The distribution of antibiotic resistance genes in chicken gut microbiota commensals.</title>
        <authorList>
            <person name="Juricova H."/>
            <person name="Matiasovicova J."/>
            <person name="Kubasova T."/>
            <person name="Cejkova D."/>
            <person name="Rychlik I."/>
        </authorList>
    </citation>
    <scope>NUCLEOTIDE SEQUENCE [LARGE SCALE GENOMIC DNA]</scope>
    <source>
        <strain evidence="3 4">An562</strain>
    </source>
</reference>
<feature type="domain" description="DUF362" evidence="2">
    <location>
        <begin position="67"/>
        <end position="272"/>
    </location>
</feature>
<organism evidence="3 4">
    <name type="scientific">Parasutterella secunda</name>
    <dbReference type="NCBI Taxonomy" id="626947"/>
    <lineage>
        <taxon>Bacteria</taxon>
        <taxon>Pseudomonadati</taxon>
        <taxon>Pseudomonadota</taxon>
        <taxon>Betaproteobacteria</taxon>
        <taxon>Burkholderiales</taxon>
        <taxon>Sutterellaceae</taxon>
        <taxon>Parasutterella</taxon>
    </lineage>
</organism>
<dbReference type="InterPro" id="IPR007160">
    <property type="entry name" value="DUF362"/>
</dbReference>
<keyword evidence="1" id="KW-0732">Signal</keyword>
<dbReference type="Pfam" id="PF04015">
    <property type="entry name" value="DUF362"/>
    <property type="match status" value="1"/>
</dbReference>
<dbReference type="PROSITE" id="PS51318">
    <property type="entry name" value="TAT"/>
    <property type="match status" value="1"/>
</dbReference>
<feature type="signal peptide" evidence="1">
    <location>
        <begin position="1"/>
        <end position="27"/>
    </location>
</feature>
<sequence length="317" mass="34355">MSGISKRNFLKAAAAVGGVGCLNSAFAAGAQKALAQEPATVYYIKDLSVESLIKAFNAVKAPLNGKIAVKLHTGEPNGPNILPRAWIQKLLPHVPNSTIVETNVLYGSPRQTTEGHRQTLKTSGWTFASVDILDEDGDVNWPIDGGKHLKEVAVGAHLANYDSMLVLTHFKGHAMAGFGGSLKNIAIGCASGRNGKRQIHRNWDTGSQFLERMVEGGKAVTDHFKNKIVYINVLRRMSVDCDCAGTSAAEPTAPDLGILASTDILAIDQASIDMVWALPEKQKHDLVERIESREGLRQLSYMEELGMGKRAYRLVKL</sequence>
<proteinExistence type="predicted"/>
<evidence type="ECO:0000259" key="2">
    <source>
        <dbReference type="Pfam" id="PF04015"/>
    </source>
</evidence>
<accession>A0ABS2GVK5</accession>
<name>A0ABS2GVK5_9BURK</name>
<protein>
    <submittedName>
        <fullName evidence="3">DUF362 domain-containing protein</fullName>
    </submittedName>
</protein>